<proteinExistence type="predicted"/>
<dbReference type="EMBL" id="JAUCBP010000012">
    <property type="protein sequence ID" value="MDM7861642.1"/>
    <property type="molecule type" value="Genomic_DNA"/>
</dbReference>
<dbReference type="RefSeq" id="WP_289366286.1">
    <property type="nucleotide sequence ID" value="NZ_JAUCBP010000012.1"/>
</dbReference>
<evidence type="ECO:0000313" key="2">
    <source>
        <dbReference type="Proteomes" id="UP001234343"/>
    </source>
</evidence>
<accession>A0ABT7SZN4</accession>
<keyword evidence="2" id="KW-1185">Reference proteome</keyword>
<name>A0ABT7SZN4_9ALTE</name>
<gene>
    <name evidence="1" type="ORF">QTP81_13660</name>
</gene>
<organism evidence="1 2">
    <name type="scientific">Alteromonas arenosi</name>
    <dbReference type="NCBI Taxonomy" id="3055817"/>
    <lineage>
        <taxon>Bacteria</taxon>
        <taxon>Pseudomonadati</taxon>
        <taxon>Pseudomonadota</taxon>
        <taxon>Gammaproteobacteria</taxon>
        <taxon>Alteromonadales</taxon>
        <taxon>Alteromonadaceae</taxon>
        <taxon>Alteromonas/Salinimonas group</taxon>
        <taxon>Alteromonas</taxon>
    </lineage>
</organism>
<dbReference type="Proteomes" id="UP001234343">
    <property type="component" value="Unassembled WGS sequence"/>
</dbReference>
<sequence length="107" mass="11958">MDNPAIKVLELHLKQLKDVKAFDSLEAEAKHIGEINQIENAIKQIKLCEEFGINGGSLINKLPETGSIHQCFKVAYDNESSKPENWEEVKFDGKSIIFASGDCIVRV</sequence>
<reference evidence="1 2" key="1">
    <citation type="submission" date="2023-06" db="EMBL/GenBank/DDBJ databases">
        <title>Alteromonas sp. ASW11-36 isolated from intertidal sand.</title>
        <authorList>
            <person name="Li Y."/>
        </authorList>
    </citation>
    <scope>NUCLEOTIDE SEQUENCE [LARGE SCALE GENOMIC DNA]</scope>
    <source>
        <strain evidence="1 2">ASW11-36</strain>
    </source>
</reference>
<evidence type="ECO:0000313" key="1">
    <source>
        <dbReference type="EMBL" id="MDM7861642.1"/>
    </source>
</evidence>
<comment type="caution">
    <text evidence="1">The sequence shown here is derived from an EMBL/GenBank/DDBJ whole genome shotgun (WGS) entry which is preliminary data.</text>
</comment>
<protein>
    <submittedName>
        <fullName evidence="1">Uncharacterized protein</fullName>
    </submittedName>
</protein>